<organism evidence="1 2">
    <name type="scientific">Hermetia illucens</name>
    <name type="common">Black soldier fly</name>
    <dbReference type="NCBI Taxonomy" id="343691"/>
    <lineage>
        <taxon>Eukaryota</taxon>
        <taxon>Metazoa</taxon>
        <taxon>Ecdysozoa</taxon>
        <taxon>Arthropoda</taxon>
        <taxon>Hexapoda</taxon>
        <taxon>Insecta</taxon>
        <taxon>Pterygota</taxon>
        <taxon>Neoptera</taxon>
        <taxon>Endopterygota</taxon>
        <taxon>Diptera</taxon>
        <taxon>Brachycera</taxon>
        <taxon>Stratiomyomorpha</taxon>
        <taxon>Stratiomyidae</taxon>
        <taxon>Hermetiinae</taxon>
        <taxon>Hermetia</taxon>
    </lineage>
</organism>
<evidence type="ECO:0000313" key="1">
    <source>
        <dbReference type="EMBL" id="CAD7090765.1"/>
    </source>
</evidence>
<dbReference type="Proteomes" id="UP000594454">
    <property type="component" value="Chromosome 5"/>
</dbReference>
<evidence type="ECO:0000313" key="2">
    <source>
        <dbReference type="Proteomes" id="UP000594454"/>
    </source>
</evidence>
<gene>
    <name evidence="1" type="ORF">HERILL_LOCUS13226</name>
</gene>
<dbReference type="AlphaFoldDB" id="A0A7R8V209"/>
<protein>
    <submittedName>
        <fullName evidence="1">Uncharacterized protein</fullName>
    </submittedName>
</protein>
<keyword evidence="2" id="KW-1185">Reference proteome</keyword>
<dbReference type="OrthoDB" id="196165at2759"/>
<proteinExistence type="predicted"/>
<reference evidence="1 2" key="1">
    <citation type="submission" date="2020-11" db="EMBL/GenBank/DDBJ databases">
        <authorList>
            <person name="Wallbank WR R."/>
            <person name="Pardo Diaz C."/>
            <person name="Kozak K."/>
            <person name="Martin S."/>
            <person name="Jiggins C."/>
            <person name="Moest M."/>
            <person name="Warren A I."/>
            <person name="Generalovic N T."/>
            <person name="Byers J.R.P. K."/>
            <person name="Montejo-Kovacevich G."/>
            <person name="Yen C E."/>
        </authorList>
    </citation>
    <scope>NUCLEOTIDE SEQUENCE [LARGE SCALE GENOMIC DNA]</scope>
</reference>
<dbReference type="InParanoid" id="A0A7R8V209"/>
<sequence>MEKRTNNIRILRNDNGCEYFNKEFDSYLRKVGFLLIFSGYNSYKNISIMEWRIAYMPLQPPSDTNSVYRNKNFLTIVINDVSRQMSDIYRETLSGPIWHVLSYEVCEYKVHRGWAQKKVQNCKWITLAAVRKDIMEEDEYIVMPHQWMEGNLSVVSV</sequence>
<dbReference type="EMBL" id="LR899013">
    <property type="protein sequence ID" value="CAD7090765.1"/>
    <property type="molecule type" value="Genomic_DNA"/>
</dbReference>
<name>A0A7R8V209_HERIL</name>
<accession>A0A7R8V209</accession>